<dbReference type="EC" id="2.7.7.65" evidence="1"/>
<proteinExistence type="predicted"/>
<dbReference type="PANTHER" id="PTHR45138:SF9">
    <property type="entry name" value="DIGUANYLATE CYCLASE DGCM-RELATED"/>
    <property type="match status" value="1"/>
</dbReference>
<evidence type="ECO:0000313" key="4">
    <source>
        <dbReference type="EMBL" id="MCH4562626.1"/>
    </source>
</evidence>
<name>A0ABS9RRZ4_9GAMM</name>
<comment type="catalytic activity">
    <reaction evidence="2">
        <text>2 GTP = 3',3'-c-di-GMP + 2 diphosphate</text>
        <dbReference type="Rhea" id="RHEA:24898"/>
        <dbReference type="ChEBI" id="CHEBI:33019"/>
        <dbReference type="ChEBI" id="CHEBI:37565"/>
        <dbReference type="ChEBI" id="CHEBI:58805"/>
        <dbReference type="EC" id="2.7.7.65"/>
    </reaction>
</comment>
<dbReference type="Gene3D" id="3.30.70.270">
    <property type="match status" value="1"/>
</dbReference>
<sequence length="266" mass="30650">MTREAAALLSWVESLLADPAHARHPLHEALEALYRHHLEEKARLERLITISDSYQRYAREDHLSTRQRYDKIRRRQEKLARISDGYQQLMREHNLALERDSTHDPLTGLPNRRMIGIRLEEESRRASRHGQRYTLAMVDIDHFKRINDRHGHETGDRVLVAIAHVIRQELRNYDLCARWGGEEFLLLLTNTGIEEGRAIVDRLCQRLSRFPIVVGDMTLSVTASAGLSEHRAGEDPLAETLQRADRALLQAKRSGRNRSCIAPIPG</sequence>
<dbReference type="SMART" id="SM00267">
    <property type="entry name" value="GGDEF"/>
    <property type="match status" value="1"/>
</dbReference>
<dbReference type="InterPro" id="IPR000160">
    <property type="entry name" value="GGDEF_dom"/>
</dbReference>
<dbReference type="PROSITE" id="PS50887">
    <property type="entry name" value="GGDEF"/>
    <property type="match status" value="1"/>
</dbReference>
<keyword evidence="4" id="KW-0548">Nucleotidyltransferase</keyword>
<dbReference type="Pfam" id="PF00990">
    <property type="entry name" value="GGDEF"/>
    <property type="match status" value="1"/>
</dbReference>
<evidence type="ECO:0000313" key="5">
    <source>
        <dbReference type="Proteomes" id="UP001202117"/>
    </source>
</evidence>
<dbReference type="InterPro" id="IPR029787">
    <property type="entry name" value="Nucleotide_cyclase"/>
</dbReference>
<reference evidence="4 5" key="1">
    <citation type="submission" date="2022-02" db="EMBL/GenBank/DDBJ databases">
        <title>Halomonas fukangensis sp. nov., a halophilic bacterium isolated from a bulk soil of Kalidium foliatum at Fukang.</title>
        <authorList>
            <person name="Huang Y."/>
        </authorList>
    </citation>
    <scope>NUCLEOTIDE SEQUENCE [LARGE SCALE GENOMIC DNA]</scope>
    <source>
        <strain evidence="4 5">EGI 63088</strain>
    </source>
</reference>
<organism evidence="4 5">
    <name type="scientific">Halomonas flagellata</name>
    <dbReference type="NCBI Taxonomy" id="2920385"/>
    <lineage>
        <taxon>Bacteria</taxon>
        <taxon>Pseudomonadati</taxon>
        <taxon>Pseudomonadota</taxon>
        <taxon>Gammaproteobacteria</taxon>
        <taxon>Oceanospirillales</taxon>
        <taxon>Halomonadaceae</taxon>
        <taxon>Halomonas</taxon>
    </lineage>
</organism>
<evidence type="ECO:0000256" key="1">
    <source>
        <dbReference type="ARBA" id="ARBA00012528"/>
    </source>
</evidence>
<dbReference type="NCBIfam" id="NF038266">
    <property type="entry name" value="diguan_SiaD"/>
    <property type="match status" value="1"/>
</dbReference>
<dbReference type="PANTHER" id="PTHR45138">
    <property type="entry name" value="REGULATORY COMPONENTS OF SENSORY TRANSDUCTION SYSTEM"/>
    <property type="match status" value="1"/>
</dbReference>
<dbReference type="RefSeq" id="WP_240567411.1">
    <property type="nucleotide sequence ID" value="NZ_JAKVPY010000005.1"/>
</dbReference>
<dbReference type="InterPro" id="IPR043128">
    <property type="entry name" value="Rev_trsase/Diguanyl_cyclase"/>
</dbReference>
<feature type="domain" description="GGDEF" evidence="3">
    <location>
        <begin position="131"/>
        <end position="264"/>
    </location>
</feature>
<evidence type="ECO:0000256" key="2">
    <source>
        <dbReference type="ARBA" id="ARBA00034247"/>
    </source>
</evidence>
<dbReference type="InterPro" id="IPR050469">
    <property type="entry name" value="Diguanylate_Cyclase"/>
</dbReference>
<dbReference type="GO" id="GO:0052621">
    <property type="term" value="F:diguanylate cyclase activity"/>
    <property type="evidence" value="ECO:0007669"/>
    <property type="project" value="UniProtKB-EC"/>
</dbReference>
<accession>A0ABS9RRZ4</accession>
<dbReference type="CDD" id="cd01949">
    <property type="entry name" value="GGDEF"/>
    <property type="match status" value="1"/>
</dbReference>
<evidence type="ECO:0000259" key="3">
    <source>
        <dbReference type="PROSITE" id="PS50887"/>
    </source>
</evidence>
<comment type="caution">
    <text evidence="4">The sequence shown here is derived from an EMBL/GenBank/DDBJ whole genome shotgun (WGS) entry which is preliminary data.</text>
</comment>
<dbReference type="EMBL" id="JAKVPY010000005">
    <property type="protein sequence ID" value="MCH4562626.1"/>
    <property type="molecule type" value="Genomic_DNA"/>
</dbReference>
<protein>
    <recommendedName>
        <fullName evidence="1">diguanylate cyclase</fullName>
        <ecNumber evidence="1">2.7.7.65</ecNumber>
    </recommendedName>
</protein>
<dbReference type="NCBIfam" id="TIGR00254">
    <property type="entry name" value="GGDEF"/>
    <property type="match status" value="1"/>
</dbReference>
<dbReference type="Proteomes" id="UP001202117">
    <property type="component" value="Unassembled WGS sequence"/>
</dbReference>
<dbReference type="SUPFAM" id="SSF55073">
    <property type="entry name" value="Nucleotide cyclase"/>
    <property type="match status" value="1"/>
</dbReference>
<keyword evidence="5" id="KW-1185">Reference proteome</keyword>
<keyword evidence="4" id="KW-0808">Transferase</keyword>
<gene>
    <name evidence="4" type="primary">siaD</name>
    <name evidence="4" type="ORF">MKP05_05690</name>
</gene>